<sequence>MARVSWQDAWVFPSVLGMMLRLLAALLPLSPRVYGKVVAVLLYGTRATDTVFHVAMGPAFVPSRMALVSLFHLHWPYDILLFMSVLGVWDVNMVVELSYCAWVAMANCVLASWYQDHVPGGVSIPWQLASRLLVAAAEACLHLALCRPATQARRARAAAAATTPPAPFRPPRDEGKAACWKPSPSGGPGHAAAEGQPPTPRTQPPPAPIPGGATQPPADRPGARRPGEALAARAAEARTAAAWGSRVMPAPEAAAPEPRALARRPLPPAPASAGPAATAGPAWAAGSESGAEGGAGAEGGGGGALAPLSARPLYRSRIERRCSVLKILHAHPPHCPEAPRASLTRLEAALAACAGGGRGRVRLSVGSVERGCVEAALAAEALGAAGNEAPAQRQPPSLGPPLPLTPLPCPCCRCPRCRCSPPLTPAQLCAKLAAAAAAWPAADAGSLCEVLYDTAMWCSVRQEAERVRLAAAGLLEAVQADVRAYLWKLAPGQR</sequence>
<organism evidence="2 3">
    <name type="scientific">Edaphochlamys debaryana</name>
    <dbReference type="NCBI Taxonomy" id="47281"/>
    <lineage>
        <taxon>Eukaryota</taxon>
        <taxon>Viridiplantae</taxon>
        <taxon>Chlorophyta</taxon>
        <taxon>core chlorophytes</taxon>
        <taxon>Chlorophyceae</taxon>
        <taxon>CS clade</taxon>
        <taxon>Chlamydomonadales</taxon>
        <taxon>Chlamydomonadales incertae sedis</taxon>
        <taxon>Edaphochlamys</taxon>
    </lineage>
</organism>
<dbReference type="Proteomes" id="UP000612055">
    <property type="component" value="Unassembled WGS sequence"/>
</dbReference>
<proteinExistence type="predicted"/>
<protein>
    <submittedName>
        <fullName evidence="2">Uncharacterized protein</fullName>
    </submittedName>
</protein>
<gene>
    <name evidence="2" type="ORF">HYH03_013924</name>
</gene>
<feature type="compositionally biased region" description="Pro residues" evidence="1">
    <location>
        <begin position="197"/>
        <end position="209"/>
    </location>
</feature>
<evidence type="ECO:0000256" key="1">
    <source>
        <dbReference type="SAM" id="MobiDB-lite"/>
    </source>
</evidence>
<comment type="caution">
    <text evidence="2">The sequence shown here is derived from an EMBL/GenBank/DDBJ whole genome shotgun (WGS) entry which is preliminary data.</text>
</comment>
<feature type="compositionally biased region" description="Low complexity" evidence="1">
    <location>
        <begin position="228"/>
        <end position="242"/>
    </location>
</feature>
<feature type="region of interest" description="Disordered" evidence="1">
    <location>
        <begin position="156"/>
        <end position="301"/>
    </location>
</feature>
<feature type="compositionally biased region" description="Low complexity" evidence="1">
    <location>
        <begin position="249"/>
        <end position="259"/>
    </location>
</feature>
<reference evidence="2" key="1">
    <citation type="journal article" date="2020" name="bioRxiv">
        <title>Comparative genomics of Chlamydomonas.</title>
        <authorList>
            <person name="Craig R.J."/>
            <person name="Hasan A.R."/>
            <person name="Ness R.W."/>
            <person name="Keightley P.D."/>
        </authorList>
    </citation>
    <scope>NUCLEOTIDE SEQUENCE</scope>
    <source>
        <strain evidence="2">CCAP 11/70</strain>
    </source>
</reference>
<dbReference type="OrthoDB" id="549421at2759"/>
<feature type="compositionally biased region" description="Gly residues" evidence="1">
    <location>
        <begin position="291"/>
        <end position="301"/>
    </location>
</feature>
<name>A0A835XSN3_9CHLO</name>
<keyword evidence="3" id="KW-1185">Reference proteome</keyword>
<accession>A0A835XSN3</accession>
<evidence type="ECO:0000313" key="3">
    <source>
        <dbReference type="Proteomes" id="UP000612055"/>
    </source>
</evidence>
<evidence type="ECO:0000313" key="2">
    <source>
        <dbReference type="EMBL" id="KAG2487506.1"/>
    </source>
</evidence>
<feature type="compositionally biased region" description="Low complexity" evidence="1">
    <location>
        <begin position="271"/>
        <end position="290"/>
    </location>
</feature>
<dbReference type="AlphaFoldDB" id="A0A835XSN3"/>
<dbReference type="EMBL" id="JAEHOE010000096">
    <property type="protein sequence ID" value="KAG2487506.1"/>
    <property type="molecule type" value="Genomic_DNA"/>
</dbReference>